<dbReference type="AlphaFoldDB" id="A0A8I2H5C4"/>
<dbReference type="PANTHER" id="PTHR48098:SF6">
    <property type="entry name" value="FERRI-BACILLIBACTIN ESTERASE BESA"/>
    <property type="match status" value="1"/>
</dbReference>
<evidence type="ECO:0000313" key="2">
    <source>
        <dbReference type="EMBL" id="NLR22232.1"/>
    </source>
</evidence>
<feature type="signal peptide" evidence="1">
    <location>
        <begin position="1"/>
        <end position="19"/>
    </location>
</feature>
<gene>
    <name evidence="2" type="ORF">F9Y85_13035</name>
    <name evidence="3" type="ORF">R5H13_21620</name>
</gene>
<keyword evidence="1" id="KW-0732">Signal</keyword>
<evidence type="ECO:0000313" key="5">
    <source>
        <dbReference type="Proteomes" id="UP001304419"/>
    </source>
</evidence>
<keyword evidence="2" id="KW-0378">Hydrolase</keyword>
<reference evidence="2" key="1">
    <citation type="submission" date="2019-10" db="EMBL/GenBank/DDBJ databases">
        <authorList>
            <person name="Paulsen S."/>
        </authorList>
    </citation>
    <scope>NUCLEOTIDE SEQUENCE</scope>
    <source>
        <strain evidence="2">LMG 19692</strain>
    </source>
</reference>
<dbReference type="EMBL" id="CP137579">
    <property type="protein sequence ID" value="WOX31541.1"/>
    <property type="molecule type" value="Genomic_DNA"/>
</dbReference>
<name>A0A8I2H5C4_9GAMM</name>
<evidence type="ECO:0000313" key="4">
    <source>
        <dbReference type="Proteomes" id="UP000646877"/>
    </source>
</evidence>
<dbReference type="InterPro" id="IPR029058">
    <property type="entry name" value="AB_hydrolase_fold"/>
</dbReference>
<dbReference type="SUPFAM" id="SSF53474">
    <property type="entry name" value="alpha/beta-Hydrolases"/>
    <property type="match status" value="1"/>
</dbReference>
<reference evidence="3 5" key="2">
    <citation type="submission" date="2023-10" db="EMBL/GenBank/DDBJ databases">
        <title>To unveil natural product biosynthetic capacity in Pseudoalteromonas.</title>
        <authorList>
            <person name="Wang J."/>
        </authorList>
    </citation>
    <scope>NUCLEOTIDE SEQUENCE [LARGE SCALE GENOMIC DNA]</scope>
    <source>
        <strain evidence="3 5">DSM 15914</strain>
    </source>
</reference>
<accession>A0A8I2H5C4</accession>
<feature type="chain" id="PRO_5034997337" evidence="1">
    <location>
        <begin position="20"/>
        <end position="278"/>
    </location>
</feature>
<sequence length="278" mass="31735">MKRLLFMLILLLFCSLLHASEVPQYAMPRTQVVPLKDITTGHQYELYIKLPEEYSKDKSYPVLYFTDAVWHIEALSSATFFLFDEVILVGISWRKNINTTQLQEEGPFVSRYADYSFTKSKNSEQQHKYQFGQANAHAAFIRNQVIKYVESNYSVKSNSRSYFGYSLGGLFGAYILLTQPNTFDNYMLGSPSVRQLDALKTLSSSKQPLKGKVFISVGTDEHKLAPQIDAFIDYLKSKQSDSLSLHKTMPDGTHQTAFPETVIRSINWLKSIYGSSQQ</sequence>
<dbReference type="InterPro" id="IPR000801">
    <property type="entry name" value="Esterase-like"/>
</dbReference>
<organism evidence="2 4">
    <name type="scientific">Pseudoalteromonas maricaloris</name>
    <dbReference type="NCBI Taxonomy" id="184924"/>
    <lineage>
        <taxon>Bacteria</taxon>
        <taxon>Pseudomonadati</taxon>
        <taxon>Pseudomonadota</taxon>
        <taxon>Gammaproteobacteria</taxon>
        <taxon>Alteromonadales</taxon>
        <taxon>Pseudoalteromonadaceae</taxon>
        <taxon>Pseudoalteromonas</taxon>
    </lineage>
</organism>
<evidence type="ECO:0000313" key="3">
    <source>
        <dbReference type="EMBL" id="WOX31541.1"/>
    </source>
</evidence>
<dbReference type="EMBL" id="WEIA01000007">
    <property type="protein sequence ID" value="NLR22232.1"/>
    <property type="molecule type" value="Genomic_DNA"/>
</dbReference>
<dbReference type="Pfam" id="PF00756">
    <property type="entry name" value="Esterase"/>
    <property type="match status" value="1"/>
</dbReference>
<protein>
    <submittedName>
        <fullName evidence="2 3">Alpha/beta hydrolase</fullName>
    </submittedName>
</protein>
<evidence type="ECO:0000256" key="1">
    <source>
        <dbReference type="SAM" id="SignalP"/>
    </source>
</evidence>
<dbReference type="Proteomes" id="UP001304419">
    <property type="component" value="Chromosome 2"/>
</dbReference>
<dbReference type="Proteomes" id="UP000646877">
    <property type="component" value="Unassembled WGS sequence"/>
</dbReference>
<dbReference type="PANTHER" id="PTHR48098">
    <property type="entry name" value="ENTEROCHELIN ESTERASE-RELATED"/>
    <property type="match status" value="1"/>
</dbReference>
<dbReference type="GO" id="GO:0016787">
    <property type="term" value="F:hydrolase activity"/>
    <property type="evidence" value="ECO:0007669"/>
    <property type="project" value="UniProtKB-KW"/>
</dbReference>
<proteinExistence type="predicted"/>
<dbReference type="Gene3D" id="3.40.50.1820">
    <property type="entry name" value="alpha/beta hydrolase"/>
    <property type="match status" value="1"/>
</dbReference>
<dbReference type="InterPro" id="IPR050583">
    <property type="entry name" value="Mycobacterial_A85_antigen"/>
</dbReference>
<keyword evidence="5" id="KW-1185">Reference proteome</keyword>
<dbReference type="RefSeq" id="WP_193522018.1">
    <property type="nucleotide sequence ID" value="NZ_CBCSDF010000005.1"/>
</dbReference>